<reference evidence="1 2" key="1">
    <citation type="submission" date="2021-06" db="EMBL/GenBank/DDBJ databases">
        <authorList>
            <person name="Palmer J.M."/>
        </authorList>
    </citation>
    <scope>NUCLEOTIDE SEQUENCE [LARGE SCALE GENOMIC DNA]</scope>
    <source>
        <strain evidence="1 2">CL_MEX2019</strain>
        <tissue evidence="1">Muscle</tissue>
    </source>
</reference>
<name>A0ABU7D1U5_9TELE</name>
<comment type="caution">
    <text evidence="1">The sequence shown here is derived from an EMBL/GenBank/DDBJ whole genome shotgun (WGS) entry which is preliminary data.</text>
</comment>
<accession>A0ABU7D1U5</accession>
<organism evidence="1 2">
    <name type="scientific">Characodon lateralis</name>
    <dbReference type="NCBI Taxonomy" id="208331"/>
    <lineage>
        <taxon>Eukaryota</taxon>
        <taxon>Metazoa</taxon>
        <taxon>Chordata</taxon>
        <taxon>Craniata</taxon>
        <taxon>Vertebrata</taxon>
        <taxon>Euteleostomi</taxon>
        <taxon>Actinopterygii</taxon>
        <taxon>Neopterygii</taxon>
        <taxon>Teleostei</taxon>
        <taxon>Neoteleostei</taxon>
        <taxon>Acanthomorphata</taxon>
        <taxon>Ovalentaria</taxon>
        <taxon>Atherinomorphae</taxon>
        <taxon>Cyprinodontiformes</taxon>
        <taxon>Goodeidae</taxon>
        <taxon>Characodon</taxon>
    </lineage>
</organism>
<dbReference type="EMBL" id="JAHUTJ010009838">
    <property type="protein sequence ID" value="MED6268080.1"/>
    <property type="molecule type" value="Genomic_DNA"/>
</dbReference>
<evidence type="ECO:0000313" key="1">
    <source>
        <dbReference type="EMBL" id="MED6268080.1"/>
    </source>
</evidence>
<keyword evidence="2" id="KW-1185">Reference proteome</keyword>
<protein>
    <submittedName>
        <fullName evidence="1">Uncharacterized protein</fullName>
    </submittedName>
</protein>
<proteinExistence type="predicted"/>
<gene>
    <name evidence="1" type="ORF">CHARACLAT_018648</name>
</gene>
<dbReference type="Proteomes" id="UP001352852">
    <property type="component" value="Unassembled WGS sequence"/>
</dbReference>
<evidence type="ECO:0000313" key="2">
    <source>
        <dbReference type="Proteomes" id="UP001352852"/>
    </source>
</evidence>
<sequence>MQCHLRECHRRSQLSIQPSIQSRVKARMDIKTVYVYGDAHERSSLVLPAFYCFYCSMAVFGDAFFTPPQLRTLFHWRYSRTLELSTFHLYQGDGEDSTSKSGARGGTYGPGYRLKAPTYSGVLDSMDTSAQSKIFTGSHNKLLGGEKSPPRTVLYVTHCSKQPVVRICSVTSTL</sequence>